<dbReference type="Pfam" id="PF00171">
    <property type="entry name" value="Aldedh"/>
    <property type="match status" value="1"/>
</dbReference>
<dbReference type="PANTHER" id="PTHR43353:SF5">
    <property type="entry name" value="SUCCINATE-SEMIALDEHYDE DEHYDROGENASE, MITOCHONDRIAL"/>
    <property type="match status" value="1"/>
</dbReference>
<dbReference type="AlphaFoldDB" id="A0A6J6NKB7"/>
<dbReference type="EMBL" id="CAEZXN010000030">
    <property type="protein sequence ID" value="CAB4701558.1"/>
    <property type="molecule type" value="Genomic_DNA"/>
</dbReference>
<name>A0A6J6NKB7_9ZZZZ</name>
<dbReference type="CDD" id="cd07078">
    <property type="entry name" value="ALDH"/>
    <property type="match status" value="1"/>
</dbReference>
<evidence type="ECO:0000259" key="2">
    <source>
        <dbReference type="Pfam" id="PF00171"/>
    </source>
</evidence>
<dbReference type="Gene3D" id="3.40.605.10">
    <property type="entry name" value="Aldehyde Dehydrogenase, Chain A, domain 1"/>
    <property type="match status" value="1"/>
</dbReference>
<evidence type="ECO:0000313" key="5">
    <source>
        <dbReference type="EMBL" id="CAB4842808.1"/>
    </source>
</evidence>
<evidence type="ECO:0000313" key="6">
    <source>
        <dbReference type="EMBL" id="CAB5074825.1"/>
    </source>
</evidence>
<evidence type="ECO:0000256" key="1">
    <source>
        <dbReference type="ARBA" id="ARBA00023002"/>
    </source>
</evidence>
<dbReference type="EMBL" id="CAFBRC010000034">
    <property type="protein sequence ID" value="CAB5074825.1"/>
    <property type="molecule type" value="Genomic_DNA"/>
</dbReference>
<sequence>MITSTSPQNPSDVVASAPEVSAEEMVNIIARSRAAQKEWGANAMARSNALRESANALRTHSQELADLIVREVGKPIVEARGEVGRAIAILDYYAQAALDPNGETIPPTTPGFLITQRVPHGVAGLITPWNFPIAIPLWKAAPALAAGNSVVLKPSTEALGCALRVAELFEKTLPKDLFLITPGHRGTATALITQADVISFTGSVAVGQSVVATAAGAGKPVQAEMGGQNPGIVLPDADLALTATHLSQASMGFAGQKCTATSRFIVVGDEKRFTEVSDAIVAAVEAMAPADPAQEGVLVGPLITEVARTEFTDAAAAAAARGGRILTGGGNFGDNGWFAKPAIVTGLSLDDELMQEEVFAPFASITRVKSVDDAITMANGVRYGLTASIHGRDIEAIIRAATSLRTGMVKVNSPTAGVDFHAPFGGTKDSSYGQREQGKDAMRFYSVTRTITLGSGTKAID</sequence>
<keyword evidence="1" id="KW-0560">Oxidoreductase</keyword>
<dbReference type="InterPro" id="IPR050740">
    <property type="entry name" value="Aldehyde_DH_Superfamily"/>
</dbReference>
<dbReference type="PANTHER" id="PTHR43353">
    <property type="entry name" value="SUCCINATE-SEMIALDEHYDE DEHYDROGENASE, MITOCHONDRIAL"/>
    <property type="match status" value="1"/>
</dbReference>
<organism evidence="3">
    <name type="scientific">freshwater metagenome</name>
    <dbReference type="NCBI Taxonomy" id="449393"/>
    <lineage>
        <taxon>unclassified sequences</taxon>
        <taxon>metagenomes</taxon>
        <taxon>ecological metagenomes</taxon>
    </lineage>
</organism>
<dbReference type="InterPro" id="IPR016163">
    <property type="entry name" value="Ald_DH_C"/>
</dbReference>
<dbReference type="InterPro" id="IPR016162">
    <property type="entry name" value="Ald_DH_N"/>
</dbReference>
<dbReference type="InterPro" id="IPR015590">
    <property type="entry name" value="Aldehyde_DH_dom"/>
</dbReference>
<dbReference type="EMBL" id="CAEZXB010000035">
    <property type="protein sequence ID" value="CAB4684793.1"/>
    <property type="molecule type" value="Genomic_DNA"/>
</dbReference>
<evidence type="ECO:0000313" key="3">
    <source>
        <dbReference type="EMBL" id="CAB4684793.1"/>
    </source>
</evidence>
<reference evidence="3" key="1">
    <citation type="submission" date="2020-05" db="EMBL/GenBank/DDBJ databases">
        <authorList>
            <person name="Chiriac C."/>
            <person name="Salcher M."/>
            <person name="Ghai R."/>
            <person name="Kavagutti S V."/>
        </authorList>
    </citation>
    <scope>NUCLEOTIDE SEQUENCE</scope>
</reference>
<proteinExistence type="predicted"/>
<dbReference type="SUPFAM" id="SSF53720">
    <property type="entry name" value="ALDH-like"/>
    <property type="match status" value="1"/>
</dbReference>
<dbReference type="Gene3D" id="3.40.309.10">
    <property type="entry name" value="Aldehyde Dehydrogenase, Chain A, domain 2"/>
    <property type="match status" value="1"/>
</dbReference>
<dbReference type="InterPro" id="IPR016161">
    <property type="entry name" value="Ald_DH/histidinol_DH"/>
</dbReference>
<protein>
    <submittedName>
        <fullName evidence="3">Unannotated protein</fullName>
    </submittedName>
</protein>
<dbReference type="GO" id="GO:0016620">
    <property type="term" value="F:oxidoreductase activity, acting on the aldehyde or oxo group of donors, NAD or NADP as acceptor"/>
    <property type="evidence" value="ECO:0007669"/>
    <property type="project" value="InterPro"/>
</dbReference>
<accession>A0A6J6NKB7</accession>
<gene>
    <name evidence="3" type="ORF">UFOPK2342_01412</name>
    <name evidence="4" type="ORF">UFOPK2423_01198</name>
    <name evidence="5" type="ORF">UFOPK3266_00724</name>
    <name evidence="6" type="ORF">UFOPK4367_00667</name>
</gene>
<feature type="domain" description="Aldehyde dehydrogenase" evidence="2">
    <location>
        <begin position="4"/>
        <end position="451"/>
    </location>
</feature>
<evidence type="ECO:0000313" key="4">
    <source>
        <dbReference type="EMBL" id="CAB4701558.1"/>
    </source>
</evidence>
<dbReference type="EMBL" id="CAFBAA010000014">
    <property type="protein sequence ID" value="CAB4842808.1"/>
    <property type="molecule type" value="Genomic_DNA"/>
</dbReference>